<dbReference type="Proteomes" id="UP000641454">
    <property type="component" value="Unassembled WGS sequence"/>
</dbReference>
<keyword evidence="4" id="KW-0472">Membrane</keyword>
<dbReference type="Pfam" id="PF07980">
    <property type="entry name" value="SusD_RagB"/>
    <property type="match status" value="1"/>
</dbReference>
<evidence type="ECO:0000256" key="4">
    <source>
        <dbReference type="ARBA" id="ARBA00023136"/>
    </source>
</evidence>
<feature type="domain" description="RagB/SusD" evidence="7">
    <location>
        <begin position="275"/>
        <end position="474"/>
    </location>
</feature>
<proteinExistence type="inferred from homology"/>
<evidence type="ECO:0000256" key="3">
    <source>
        <dbReference type="ARBA" id="ARBA00022729"/>
    </source>
</evidence>
<dbReference type="SUPFAM" id="SSF48452">
    <property type="entry name" value="TPR-like"/>
    <property type="match status" value="1"/>
</dbReference>
<dbReference type="EMBL" id="JACRUL010000015">
    <property type="protein sequence ID" value="MBC5844423.1"/>
    <property type="molecule type" value="Genomic_DNA"/>
</dbReference>
<feature type="signal peptide" evidence="6">
    <location>
        <begin position="1"/>
        <end position="20"/>
    </location>
</feature>
<evidence type="ECO:0000313" key="9">
    <source>
        <dbReference type="EMBL" id="MBC5844423.1"/>
    </source>
</evidence>
<evidence type="ECO:0000313" key="10">
    <source>
        <dbReference type="Proteomes" id="UP000641454"/>
    </source>
</evidence>
<dbReference type="AlphaFoldDB" id="A0A923SJM7"/>
<dbReference type="RefSeq" id="WP_187018093.1">
    <property type="nucleotide sequence ID" value="NZ_JACRUK010000014.1"/>
</dbReference>
<keyword evidence="10" id="KW-1185">Reference proteome</keyword>
<dbReference type="Pfam" id="PF14322">
    <property type="entry name" value="SusD-like_3"/>
    <property type="match status" value="1"/>
</dbReference>
<keyword evidence="5" id="KW-0998">Cell outer membrane</keyword>
<dbReference type="PROSITE" id="PS51257">
    <property type="entry name" value="PROKAR_LIPOPROTEIN"/>
    <property type="match status" value="1"/>
</dbReference>
<accession>A0A923SJM7</accession>
<organism evidence="9 10">
    <name type="scientific">Flavobacterium muglaense</name>
    <dbReference type="NCBI Taxonomy" id="2764716"/>
    <lineage>
        <taxon>Bacteria</taxon>
        <taxon>Pseudomonadati</taxon>
        <taxon>Bacteroidota</taxon>
        <taxon>Flavobacteriia</taxon>
        <taxon>Flavobacteriales</taxon>
        <taxon>Flavobacteriaceae</taxon>
        <taxon>Flavobacterium</taxon>
    </lineage>
</organism>
<feature type="domain" description="SusD-like N-terminal" evidence="8">
    <location>
        <begin position="22"/>
        <end position="229"/>
    </location>
</feature>
<gene>
    <name evidence="9" type="ORF">H8R25_08230</name>
</gene>
<evidence type="ECO:0000259" key="7">
    <source>
        <dbReference type="Pfam" id="PF07980"/>
    </source>
</evidence>
<feature type="chain" id="PRO_5037573774" evidence="6">
    <location>
        <begin position="21"/>
        <end position="500"/>
    </location>
</feature>
<reference evidence="9 10" key="1">
    <citation type="submission" date="2020-08" db="EMBL/GenBank/DDBJ databases">
        <title>Description of novel Flavobacterium F-392 isolate.</title>
        <authorList>
            <person name="Saticioglu I.B."/>
            <person name="Duman M."/>
            <person name="Altun S."/>
        </authorList>
    </citation>
    <scope>NUCLEOTIDE SEQUENCE [LARGE SCALE GENOMIC DNA]</scope>
    <source>
        <strain evidence="9 10">F-392</strain>
    </source>
</reference>
<evidence type="ECO:0000259" key="8">
    <source>
        <dbReference type="Pfam" id="PF14322"/>
    </source>
</evidence>
<sequence>MKKILNIFVLISLATLVGCSSDFLEQQSPDQLSSSTFWRTKSDAEAGLSATYALLEASVEEYAFSEVKWPVEAYREDICKLGSDALNYQNWVELADFTYTNGNSQLTSYWKLNYRGISNANQVITKVGEMSSSAISDSDKNQIVAEARFLRAYYHLKLILNWEQIKIRNKYITDQNEISAPLASRTEAWDFITSELKAAAEVLPAKQPADKTGRATSGAANSYLGFVYLTRAYEETAKKQAYLNDALTALNKVQGYQLVKDYVSMFDGTNKNSIESIFELQFTGNTSNGAFYRTALHFWMAASELGGWDEILPTNMLINEFKKEGKIATTGNYDSRLYATIFFKDPYFNDPANPRIFGDTYDKKFGGIDKPAFRKYLPPTQEKMNTEFLGMNVPLMRFSNVLLMKAEVLNELTRTAEAIPFINTVRDRADMPSMIGVSYDAVKAQIEHERIIEFPLENFRFYDLRRWGKTKAALDAVGRTGFNPAKNNFYPVPLTEIQNN</sequence>
<evidence type="ECO:0000256" key="5">
    <source>
        <dbReference type="ARBA" id="ARBA00023237"/>
    </source>
</evidence>
<comment type="caution">
    <text evidence="9">The sequence shown here is derived from an EMBL/GenBank/DDBJ whole genome shotgun (WGS) entry which is preliminary data.</text>
</comment>
<name>A0A923SJM7_9FLAO</name>
<protein>
    <submittedName>
        <fullName evidence="9">RagB/SusD family nutrient uptake outer membrane protein</fullName>
    </submittedName>
</protein>
<dbReference type="Gene3D" id="1.25.40.390">
    <property type="match status" value="1"/>
</dbReference>
<evidence type="ECO:0000256" key="6">
    <source>
        <dbReference type="SAM" id="SignalP"/>
    </source>
</evidence>
<keyword evidence="3 6" id="KW-0732">Signal</keyword>
<dbReference type="InterPro" id="IPR033985">
    <property type="entry name" value="SusD-like_N"/>
</dbReference>
<dbReference type="GO" id="GO:0009279">
    <property type="term" value="C:cell outer membrane"/>
    <property type="evidence" value="ECO:0007669"/>
    <property type="project" value="UniProtKB-SubCell"/>
</dbReference>
<dbReference type="InterPro" id="IPR012944">
    <property type="entry name" value="SusD_RagB_dom"/>
</dbReference>
<evidence type="ECO:0000256" key="2">
    <source>
        <dbReference type="ARBA" id="ARBA00006275"/>
    </source>
</evidence>
<dbReference type="InterPro" id="IPR011990">
    <property type="entry name" value="TPR-like_helical_dom_sf"/>
</dbReference>
<evidence type="ECO:0000256" key="1">
    <source>
        <dbReference type="ARBA" id="ARBA00004442"/>
    </source>
</evidence>
<comment type="similarity">
    <text evidence="2">Belongs to the SusD family.</text>
</comment>
<comment type="subcellular location">
    <subcellularLocation>
        <location evidence="1">Cell outer membrane</location>
    </subcellularLocation>
</comment>